<sequence length="216" mass="24671">MAHFLNGQGTEPVSCYEEVNGVLGVEAEHFAFQTHNSIRKWYKITKNSDSLAMDDPDGNHADGASNGTYLEILPDTRTNHDDKLIHGENFSNEPGKMAILNYYVYINNPGKYYVWVRTHTSGTEDNGIHVGLDGTWPKSGQRMQFDGNKKEWSWESRQRTEAVHTGVPELVYLEILKPGYHTISFSMREDGFEFDKWALTKTYERPEGLGPEEKLH</sequence>
<dbReference type="Gene3D" id="2.60.120.1620">
    <property type="match status" value="1"/>
</dbReference>
<dbReference type="AlphaFoldDB" id="A0A3B0CGT1"/>
<gene>
    <name evidence="2" type="ORF">D7Z94_01150</name>
</gene>
<dbReference type="Pfam" id="PF17829">
    <property type="entry name" value="GH115_C"/>
    <property type="match status" value="1"/>
</dbReference>
<comment type="caution">
    <text evidence="2">The sequence shown here is derived from an EMBL/GenBank/DDBJ whole genome shotgun (WGS) entry which is preliminary data.</text>
</comment>
<evidence type="ECO:0000313" key="2">
    <source>
        <dbReference type="EMBL" id="RKN83619.1"/>
    </source>
</evidence>
<name>A0A3B0CGT1_9FLAO</name>
<reference evidence="2 3" key="1">
    <citation type="submission" date="2018-10" db="EMBL/GenBank/DDBJ databases">
        <title>Ulvibacterium marinum gen. nov., sp. nov., a novel marine bacterium of the family Flavobacteriaceae, isolated from a culture of the green alga Ulva prolifera.</title>
        <authorList>
            <person name="Zhang Z."/>
        </authorList>
    </citation>
    <scope>NUCLEOTIDE SEQUENCE [LARGE SCALE GENOMIC DNA]</scope>
    <source>
        <strain evidence="2 3">CCMM003</strain>
    </source>
</reference>
<dbReference type="Proteomes" id="UP000276603">
    <property type="component" value="Unassembled WGS sequence"/>
</dbReference>
<protein>
    <recommendedName>
        <fullName evidence="1">Gylcosyl hydrolase 115 C-terminal domain-containing protein</fullName>
    </recommendedName>
</protein>
<keyword evidence="3" id="KW-1185">Reference proteome</keyword>
<evidence type="ECO:0000259" key="1">
    <source>
        <dbReference type="Pfam" id="PF17829"/>
    </source>
</evidence>
<accession>A0A3B0CGT1</accession>
<dbReference type="InterPro" id="IPR041437">
    <property type="entry name" value="GH115_C"/>
</dbReference>
<proteinExistence type="predicted"/>
<evidence type="ECO:0000313" key="3">
    <source>
        <dbReference type="Proteomes" id="UP000276603"/>
    </source>
</evidence>
<dbReference type="EMBL" id="RBCJ01000001">
    <property type="protein sequence ID" value="RKN83619.1"/>
    <property type="molecule type" value="Genomic_DNA"/>
</dbReference>
<feature type="domain" description="Gylcosyl hydrolase 115 C-terminal" evidence="1">
    <location>
        <begin position="77"/>
        <end position="213"/>
    </location>
</feature>
<organism evidence="2 3">
    <name type="scientific">Ulvibacterium marinum</name>
    <dbReference type="NCBI Taxonomy" id="2419782"/>
    <lineage>
        <taxon>Bacteria</taxon>
        <taxon>Pseudomonadati</taxon>
        <taxon>Bacteroidota</taxon>
        <taxon>Flavobacteriia</taxon>
        <taxon>Flavobacteriales</taxon>
        <taxon>Flavobacteriaceae</taxon>
        <taxon>Ulvibacterium</taxon>
    </lineage>
</organism>